<reference evidence="2 3" key="1">
    <citation type="submission" date="2013-08" db="EMBL/GenBank/DDBJ databases">
        <authorList>
            <person name="Weinstock G."/>
            <person name="Sodergren E."/>
            <person name="Wylie T."/>
            <person name="Fulton L."/>
            <person name="Fulton R."/>
            <person name="Fronick C."/>
            <person name="O'Laughlin M."/>
            <person name="Godfrey J."/>
            <person name="Miner T."/>
            <person name="Herter B."/>
            <person name="Appelbaum E."/>
            <person name="Cordes M."/>
            <person name="Lek S."/>
            <person name="Wollam A."/>
            <person name="Pepin K.H."/>
            <person name="Palsikar V.B."/>
            <person name="Mitreva M."/>
            <person name="Wilson R.K."/>
        </authorList>
    </citation>
    <scope>NUCLEOTIDE SEQUENCE [LARGE SCALE GENOMIC DNA]</scope>
    <source>
        <strain evidence="2 3">ATCC 15930</strain>
    </source>
</reference>
<dbReference type="EMBL" id="JNGW01000139">
    <property type="protein sequence ID" value="KDR50785.1"/>
    <property type="molecule type" value="Genomic_DNA"/>
</dbReference>
<keyword evidence="1" id="KW-0472">Membrane</keyword>
<evidence type="ECO:0000313" key="2">
    <source>
        <dbReference type="EMBL" id="KDR50785.1"/>
    </source>
</evidence>
<evidence type="ECO:0000256" key="1">
    <source>
        <dbReference type="SAM" id="Phobius"/>
    </source>
</evidence>
<dbReference type="AlphaFoldDB" id="A0A069QDB8"/>
<gene>
    <name evidence="2" type="ORF">HMPREF1991_03157</name>
</gene>
<protein>
    <submittedName>
        <fullName evidence="2">Uncharacterized protein</fullName>
    </submittedName>
</protein>
<comment type="caution">
    <text evidence="2">The sequence shown here is derived from an EMBL/GenBank/DDBJ whole genome shotgun (WGS) entry which is preliminary data.</text>
</comment>
<sequence>MWGHLVGAFPFRRTLSELAITYLQKYKLSFVGAIFLVTFVRRL</sequence>
<dbReference type="Proteomes" id="UP000027442">
    <property type="component" value="Unassembled WGS sequence"/>
</dbReference>
<keyword evidence="3" id="KW-1185">Reference proteome</keyword>
<proteinExistence type="predicted"/>
<keyword evidence="1" id="KW-0812">Transmembrane</keyword>
<dbReference type="HOGENOM" id="CLU_3237677_0_0_10"/>
<feature type="transmembrane region" description="Helical" evidence="1">
    <location>
        <begin position="20"/>
        <end position="40"/>
    </location>
</feature>
<name>A0A069QDB8_HOYLO</name>
<accession>A0A069QDB8</accession>
<keyword evidence="1" id="KW-1133">Transmembrane helix</keyword>
<evidence type="ECO:0000313" key="3">
    <source>
        <dbReference type="Proteomes" id="UP000027442"/>
    </source>
</evidence>
<organism evidence="2 3">
    <name type="scientific">Hoylesella loescheii DSM 19665 = JCM 12249 = ATCC 15930</name>
    <dbReference type="NCBI Taxonomy" id="1122985"/>
    <lineage>
        <taxon>Bacteria</taxon>
        <taxon>Pseudomonadati</taxon>
        <taxon>Bacteroidota</taxon>
        <taxon>Bacteroidia</taxon>
        <taxon>Bacteroidales</taxon>
        <taxon>Prevotellaceae</taxon>
        <taxon>Hoylesella</taxon>
    </lineage>
</organism>
<dbReference type="PATRIC" id="fig|1122985.7.peg.3270"/>